<gene>
    <name evidence="2" type="ORF">TRIADDRAFT_57014</name>
</gene>
<sequence>MADIAPGYWLSPPKTYSSRDKRDLGKEMKVLHWISAIIGRSLGDDNAPAKLRDGIALCELINQLQPGSVSSITRSRSSFGKIQNISKFLKAAELYGVNKEDLFLPSTLYDGHHMVEVINAIESLALRVSHML</sequence>
<dbReference type="InterPro" id="IPR001715">
    <property type="entry name" value="CH_dom"/>
</dbReference>
<dbReference type="SMART" id="SM00033">
    <property type="entry name" value="CH"/>
    <property type="match status" value="1"/>
</dbReference>
<accession>B3RX67</accession>
<dbReference type="GeneID" id="6753922"/>
<feature type="domain" description="Calponin-homology (CH)" evidence="1">
    <location>
        <begin position="24"/>
        <end position="129"/>
    </location>
</feature>
<dbReference type="PROSITE" id="PS50021">
    <property type="entry name" value="CH"/>
    <property type="match status" value="1"/>
</dbReference>
<dbReference type="STRING" id="10228.B3RX67"/>
<organism evidence="2 3">
    <name type="scientific">Trichoplax adhaerens</name>
    <name type="common">Trichoplax reptans</name>
    <dbReference type="NCBI Taxonomy" id="10228"/>
    <lineage>
        <taxon>Eukaryota</taxon>
        <taxon>Metazoa</taxon>
        <taxon>Placozoa</taxon>
        <taxon>Uniplacotomia</taxon>
        <taxon>Trichoplacea</taxon>
        <taxon>Trichoplacidae</taxon>
        <taxon>Trichoplax</taxon>
    </lineage>
</organism>
<dbReference type="Pfam" id="PF00307">
    <property type="entry name" value="CH"/>
    <property type="match status" value="1"/>
</dbReference>
<dbReference type="AlphaFoldDB" id="B3RX67"/>
<dbReference type="Proteomes" id="UP000009022">
    <property type="component" value="Unassembled WGS sequence"/>
</dbReference>
<protein>
    <recommendedName>
        <fullName evidence="1">Calponin-homology (CH) domain-containing protein</fullName>
    </recommendedName>
</protein>
<dbReference type="RefSeq" id="XP_002113143.1">
    <property type="nucleotide sequence ID" value="XM_002113107.1"/>
</dbReference>
<dbReference type="KEGG" id="tad:TRIADDRAFT_57014"/>
<dbReference type="CTD" id="6753922"/>
<dbReference type="PhylomeDB" id="B3RX67"/>
<dbReference type="GO" id="GO:0007015">
    <property type="term" value="P:actin filament organization"/>
    <property type="evidence" value="ECO:0000318"/>
    <property type="project" value="GO_Central"/>
</dbReference>
<dbReference type="InParanoid" id="B3RX67"/>
<dbReference type="InterPro" id="IPR003096">
    <property type="entry name" value="SM22_calponin"/>
</dbReference>
<dbReference type="InterPro" id="IPR036872">
    <property type="entry name" value="CH_dom_sf"/>
</dbReference>
<dbReference type="OrthoDB" id="21595at2759"/>
<dbReference type="GO" id="GO:0015629">
    <property type="term" value="C:actin cytoskeleton"/>
    <property type="evidence" value="ECO:0000318"/>
    <property type="project" value="GO_Central"/>
</dbReference>
<name>B3RX67_TRIAD</name>
<evidence type="ECO:0000313" key="2">
    <source>
        <dbReference type="EMBL" id="EDV25253.1"/>
    </source>
</evidence>
<evidence type="ECO:0000259" key="1">
    <source>
        <dbReference type="PROSITE" id="PS50021"/>
    </source>
</evidence>
<dbReference type="PRINTS" id="PR00888">
    <property type="entry name" value="SM22CALPONIN"/>
</dbReference>
<dbReference type="OMA" id="ILLWIWN"/>
<evidence type="ECO:0000313" key="3">
    <source>
        <dbReference type="Proteomes" id="UP000009022"/>
    </source>
</evidence>
<dbReference type="GO" id="GO:0031032">
    <property type="term" value="P:actomyosin structure organization"/>
    <property type="evidence" value="ECO:0007669"/>
    <property type="project" value="InterPro"/>
</dbReference>
<dbReference type="GO" id="GO:0051015">
    <property type="term" value="F:actin filament binding"/>
    <property type="evidence" value="ECO:0000318"/>
    <property type="project" value="GO_Central"/>
</dbReference>
<proteinExistence type="predicted"/>
<dbReference type="SUPFAM" id="SSF47576">
    <property type="entry name" value="Calponin-homology domain, CH-domain"/>
    <property type="match status" value="1"/>
</dbReference>
<dbReference type="InterPro" id="IPR001997">
    <property type="entry name" value="Calponin/LIMCH1"/>
</dbReference>
<dbReference type="EMBL" id="DS985245">
    <property type="protein sequence ID" value="EDV25253.1"/>
    <property type="molecule type" value="Genomic_DNA"/>
</dbReference>
<reference evidence="2 3" key="1">
    <citation type="journal article" date="2008" name="Nature">
        <title>The Trichoplax genome and the nature of placozoans.</title>
        <authorList>
            <person name="Srivastava M."/>
            <person name="Begovic E."/>
            <person name="Chapman J."/>
            <person name="Putnam N.H."/>
            <person name="Hellsten U."/>
            <person name="Kawashima T."/>
            <person name="Kuo A."/>
            <person name="Mitros T."/>
            <person name="Salamov A."/>
            <person name="Carpenter M.L."/>
            <person name="Signorovitch A.Y."/>
            <person name="Moreno M.A."/>
            <person name="Kamm K."/>
            <person name="Grimwood J."/>
            <person name="Schmutz J."/>
            <person name="Shapiro H."/>
            <person name="Grigoriev I.V."/>
            <person name="Buss L.W."/>
            <person name="Schierwater B."/>
            <person name="Dellaporta S.L."/>
            <person name="Rokhsar D.S."/>
        </authorList>
    </citation>
    <scope>NUCLEOTIDE SEQUENCE [LARGE SCALE GENOMIC DNA]</scope>
    <source>
        <strain evidence="2 3">Grell-BS-1999</strain>
    </source>
</reference>
<dbReference type="Gene3D" id="1.10.418.10">
    <property type="entry name" value="Calponin-like domain"/>
    <property type="match status" value="1"/>
</dbReference>
<dbReference type="PANTHER" id="PTHR47385">
    <property type="entry name" value="CALPONIN"/>
    <property type="match status" value="1"/>
</dbReference>
<dbReference type="InterPro" id="IPR050606">
    <property type="entry name" value="Calponin-like"/>
</dbReference>
<dbReference type="eggNOG" id="KOG2046">
    <property type="taxonomic scope" value="Eukaryota"/>
</dbReference>
<keyword evidence="3" id="KW-1185">Reference proteome</keyword>
<dbReference type="HOGENOM" id="CLU_055232_3_0_1"/>
<dbReference type="PRINTS" id="PR00889">
    <property type="entry name" value="CALPONIN"/>
</dbReference>
<dbReference type="PANTHER" id="PTHR47385:SF14">
    <property type="entry name" value="TRANSGELIN"/>
    <property type="match status" value="1"/>
</dbReference>